<dbReference type="PANTHER" id="PTHR30388">
    <property type="entry name" value="ALDEHYDE OXIDOREDUCTASE MOLYBDENUM COFACTOR ASSEMBLY PROTEIN"/>
    <property type="match status" value="1"/>
</dbReference>
<dbReference type="InterPro" id="IPR003777">
    <property type="entry name" value="XdhC_CoxI"/>
</dbReference>
<name>A0A367RSX1_9NOSO</name>
<dbReference type="Proteomes" id="UP000252107">
    <property type="component" value="Unassembled WGS sequence"/>
</dbReference>
<evidence type="ECO:0000313" key="2">
    <source>
        <dbReference type="EMBL" id="RCJ38392.1"/>
    </source>
</evidence>
<evidence type="ECO:0000313" key="3">
    <source>
        <dbReference type="Proteomes" id="UP000252107"/>
    </source>
</evidence>
<dbReference type="EMBL" id="LXQD01000098">
    <property type="protein sequence ID" value="RCJ38392.1"/>
    <property type="molecule type" value="Genomic_DNA"/>
</dbReference>
<proteinExistence type="predicted"/>
<organism evidence="2 3">
    <name type="scientific">Nostoc minutum NIES-26</name>
    <dbReference type="NCBI Taxonomy" id="1844469"/>
    <lineage>
        <taxon>Bacteria</taxon>
        <taxon>Bacillati</taxon>
        <taxon>Cyanobacteriota</taxon>
        <taxon>Cyanophyceae</taxon>
        <taxon>Nostocales</taxon>
        <taxon>Nostocaceae</taxon>
        <taxon>Nostoc</taxon>
    </lineage>
</organism>
<dbReference type="InterPro" id="IPR052698">
    <property type="entry name" value="MoCofactor_Util/Proc"/>
</dbReference>
<dbReference type="PANTHER" id="PTHR30388:SF6">
    <property type="entry name" value="XANTHINE DEHYDROGENASE SUBUNIT A-RELATED"/>
    <property type="match status" value="1"/>
</dbReference>
<keyword evidence="3" id="KW-1185">Reference proteome</keyword>
<accession>A0A367RSX1</accession>
<sequence>MEGSTYRRPGARMLMSADGLIVGAISGGCLESDVFEKAQQVMYTGKPCVVKYDTTSEENLIWELGLGCQGVAYVLIKSLPVIEPNQMSFVRKCLDDQLSGCYCNRI</sequence>
<dbReference type="AlphaFoldDB" id="A0A367RSX1"/>
<dbReference type="PROSITE" id="PS51257">
    <property type="entry name" value="PROKAR_LIPOPROTEIN"/>
    <property type="match status" value="1"/>
</dbReference>
<gene>
    <name evidence="2" type="ORF">A6770_13685</name>
</gene>
<comment type="caution">
    <text evidence="2">The sequence shown here is derived from an EMBL/GenBank/DDBJ whole genome shotgun (WGS) entry which is preliminary data.</text>
</comment>
<dbReference type="Pfam" id="PF02625">
    <property type="entry name" value="XdhC_CoxI"/>
    <property type="match status" value="1"/>
</dbReference>
<protein>
    <recommendedName>
        <fullName evidence="1">XdhC- CoxI domain-containing protein</fullName>
    </recommendedName>
</protein>
<evidence type="ECO:0000259" key="1">
    <source>
        <dbReference type="Pfam" id="PF02625"/>
    </source>
</evidence>
<feature type="domain" description="XdhC- CoxI" evidence="1">
    <location>
        <begin position="2"/>
        <end position="53"/>
    </location>
</feature>
<reference evidence="2" key="1">
    <citation type="submission" date="2016-04" db="EMBL/GenBank/DDBJ databases">
        <authorList>
            <person name="Tabuchi Yagui T.R."/>
        </authorList>
    </citation>
    <scope>NUCLEOTIDE SEQUENCE [LARGE SCALE GENOMIC DNA]</scope>
    <source>
        <strain evidence="2">NIES-26</strain>
    </source>
</reference>